<dbReference type="AlphaFoldDB" id="A0A2A9P791"/>
<evidence type="ECO:0000313" key="2">
    <source>
        <dbReference type="EMBL" id="PFH57188.1"/>
    </source>
</evidence>
<protein>
    <submittedName>
        <fullName evidence="2">Uncharacterized protein</fullName>
    </submittedName>
</protein>
<reference evidence="2 3" key="1">
    <citation type="journal article" date="2015" name="BMC Genomics">
        <title>Gene expression during zombie ant biting behavior reflects the complexity underlying fungal parasitic behavioral manipulation.</title>
        <authorList>
            <person name="de Bekker C."/>
            <person name="Ohm R.A."/>
            <person name="Loreto R.G."/>
            <person name="Sebastian A."/>
            <person name="Albert I."/>
            <person name="Merrow M."/>
            <person name="Brachmann A."/>
            <person name="Hughes D.P."/>
        </authorList>
    </citation>
    <scope>NUCLEOTIDE SEQUENCE [LARGE SCALE GENOMIC DNA]</scope>
    <source>
        <strain evidence="2 3">SC16a</strain>
    </source>
</reference>
<reference evidence="2 3" key="2">
    <citation type="journal article" date="2017" name="Sci. Rep.">
        <title>Ant-infecting Ophiocordyceps genomes reveal a high diversity of potential behavioral manipulation genes and a possible major role for enterotoxins.</title>
        <authorList>
            <person name="de Bekker C."/>
            <person name="Ohm R.A."/>
            <person name="Evans H.C."/>
            <person name="Brachmann A."/>
            <person name="Hughes D.P."/>
        </authorList>
    </citation>
    <scope>NUCLEOTIDE SEQUENCE [LARGE SCALE GENOMIC DNA]</scope>
    <source>
        <strain evidence="2 3">SC16a</strain>
    </source>
</reference>
<sequence length="305" mass="30455">MAIDQHLATFPAMKTAAIAALVVAAPTTALPLRAASIFGRVGGFDSRLMTGHLGGVSLGHTALEGGQQATSFSSSSPVTRSAEDYNLSSKSAVPLAGHEAGSTTLNAGGILSAAGGIASISAGAKAAVEAGPAGASIVAGAASVGAGVLDVSSKPGVGSEAVGSEADGPDVVGDAFLEPQHVPDPNRTRPEKSLPTAHELPETAAESPSTPNDVSPAIIVAEELYDIQQQPCPRSLPDEEKGSQCVEADTVPGPRGLSRISAAAPSEQPAPPRQSKKSSAPRLSCDAGFSGNVPVCVWITETADR</sequence>
<feature type="region of interest" description="Disordered" evidence="1">
    <location>
        <begin position="231"/>
        <end position="290"/>
    </location>
</feature>
<evidence type="ECO:0000256" key="1">
    <source>
        <dbReference type="SAM" id="MobiDB-lite"/>
    </source>
</evidence>
<name>A0A2A9P791_OPHUN</name>
<accession>A0A2A9P791</accession>
<dbReference type="EMBL" id="LAZP02000443">
    <property type="protein sequence ID" value="PFH57188.1"/>
    <property type="molecule type" value="Genomic_DNA"/>
</dbReference>
<proteinExistence type="predicted"/>
<evidence type="ECO:0000313" key="3">
    <source>
        <dbReference type="Proteomes" id="UP000037136"/>
    </source>
</evidence>
<comment type="caution">
    <text evidence="2">The sequence shown here is derived from an EMBL/GenBank/DDBJ whole genome shotgun (WGS) entry which is preliminary data.</text>
</comment>
<organism evidence="2 3">
    <name type="scientific">Ophiocordyceps unilateralis</name>
    <name type="common">Zombie-ant fungus</name>
    <name type="synonym">Torrubia unilateralis</name>
    <dbReference type="NCBI Taxonomy" id="268505"/>
    <lineage>
        <taxon>Eukaryota</taxon>
        <taxon>Fungi</taxon>
        <taxon>Dikarya</taxon>
        <taxon>Ascomycota</taxon>
        <taxon>Pezizomycotina</taxon>
        <taxon>Sordariomycetes</taxon>
        <taxon>Hypocreomycetidae</taxon>
        <taxon>Hypocreales</taxon>
        <taxon>Ophiocordycipitaceae</taxon>
        <taxon>Ophiocordyceps</taxon>
    </lineage>
</organism>
<gene>
    <name evidence="2" type="ORF">XA68_15399</name>
</gene>
<feature type="region of interest" description="Disordered" evidence="1">
    <location>
        <begin position="155"/>
        <end position="213"/>
    </location>
</feature>
<dbReference type="Proteomes" id="UP000037136">
    <property type="component" value="Unassembled WGS sequence"/>
</dbReference>
<keyword evidence="3" id="KW-1185">Reference proteome</keyword>